<dbReference type="EMBL" id="SMFV01000006">
    <property type="protein sequence ID" value="TCK02909.1"/>
    <property type="molecule type" value="Genomic_DNA"/>
</dbReference>
<dbReference type="AlphaFoldDB" id="A0A4R1GB89"/>
<keyword evidence="3" id="KW-1185">Reference proteome</keyword>
<dbReference type="SUPFAM" id="SSF81301">
    <property type="entry name" value="Nucleotidyltransferase"/>
    <property type="match status" value="1"/>
</dbReference>
<dbReference type="InterPro" id="IPR043519">
    <property type="entry name" value="NT_sf"/>
</dbReference>
<accession>A0A4R1GB89</accession>
<reference evidence="2 3" key="1">
    <citation type="submission" date="2019-03" db="EMBL/GenBank/DDBJ databases">
        <title>Genomic Encyclopedia of Archaeal and Bacterial Type Strains, Phase II (KMG-II): from individual species to whole genera.</title>
        <authorList>
            <person name="Goeker M."/>
        </authorList>
    </citation>
    <scope>NUCLEOTIDE SEQUENCE [LARGE SCALE GENOMIC DNA]</scope>
    <source>
        <strain evidence="2 3">DSM 24425</strain>
    </source>
</reference>
<evidence type="ECO:0000313" key="2">
    <source>
        <dbReference type="EMBL" id="TCK02909.1"/>
    </source>
</evidence>
<evidence type="ECO:0000313" key="3">
    <source>
        <dbReference type="Proteomes" id="UP000295777"/>
    </source>
</evidence>
<dbReference type="Proteomes" id="UP000295777">
    <property type="component" value="Unassembled WGS sequence"/>
</dbReference>
<evidence type="ECO:0000259" key="1">
    <source>
        <dbReference type="Pfam" id="PF18765"/>
    </source>
</evidence>
<gene>
    <name evidence="2" type="ORF">CLV27_1623</name>
</gene>
<comment type="caution">
    <text evidence="2">The sequence shown here is derived from an EMBL/GenBank/DDBJ whole genome shotgun (WGS) entry which is preliminary data.</text>
</comment>
<sequence length="107" mass="12470">MPLDLSIDREKEERFLEELRRIVLDLLNGKDCKVFLFGSRARGDYRRSSDADIAVEGLSEEEFKRFKRSLDELVEESFIPFTVDVVDLSRASDSLKEVVLKEGIEWK</sequence>
<dbReference type="Gene3D" id="3.30.460.10">
    <property type="entry name" value="Beta Polymerase, domain 2"/>
    <property type="match status" value="1"/>
</dbReference>
<dbReference type="Pfam" id="PF18765">
    <property type="entry name" value="Polbeta"/>
    <property type="match status" value="1"/>
</dbReference>
<feature type="domain" description="Polymerase beta nucleotidyltransferase" evidence="1">
    <location>
        <begin position="33"/>
        <end position="104"/>
    </location>
</feature>
<dbReference type="RefSeq" id="WP_165863715.1">
    <property type="nucleotide sequence ID" value="NZ_SMFV01000006.1"/>
</dbReference>
<dbReference type="InterPro" id="IPR041633">
    <property type="entry name" value="Polbeta"/>
</dbReference>
<organism evidence="2 3">
    <name type="scientific">Phorcysia thermohydrogeniphila</name>
    <dbReference type="NCBI Taxonomy" id="936138"/>
    <lineage>
        <taxon>Bacteria</taxon>
        <taxon>Pseudomonadati</taxon>
        <taxon>Aquificota</taxon>
        <taxon>Aquificia</taxon>
        <taxon>Desulfurobacteriales</taxon>
        <taxon>Desulfurobacteriaceae</taxon>
        <taxon>Phorcysia</taxon>
    </lineage>
</organism>
<dbReference type="PANTHER" id="PTHR43449">
    <property type="entry name" value="NUCLEOTIDYLTRANSFERASE"/>
    <property type="match status" value="1"/>
</dbReference>
<name>A0A4R1GB89_9BACT</name>
<protein>
    <recommendedName>
        <fullName evidence="1">Polymerase beta nucleotidyltransferase domain-containing protein</fullName>
    </recommendedName>
</protein>
<proteinExistence type="predicted"/>
<dbReference type="PANTHER" id="PTHR43449:SF1">
    <property type="entry name" value="POLYMERASE BETA NUCLEOTIDYLTRANSFERASE DOMAIN-CONTAINING PROTEIN"/>
    <property type="match status" value="1"/>
</dbReference>
<dbReference type="CDD" id="cd05403">
    <property type="entry name" value="NT_KNTase_like"/>
    <property type="match status" value="1"/>
</dbReference>